<organism evidence="2">
    <name type="scientific">Panicum hallii</name>
    <dbReference type="NCBI Taxonomy" id="206008"/>
    <lineage>
        <taxon>Eukaryota</taxon>
        <taxon>Viridiplantae</taxon>
        <taxon>Streptophyta</taxon>
        <taxon>Embryophyta</taxon>
        <taxon>Tracheophyta</taxon>
        <taxon>Spermatophyta</taxon>
        <taxon>Magnoliopsida</taxon>
        <taxon>Liliopsida</taxon>
        <taxon>Poales</taxon>
        <taxon>Poaceae</taxon>
        <taxon>PACMAD clade</taxon>
        <taxon>Panicoideae</taxon>
        <taxon>Panicodae</taxon>
        <taxon>Paniceae</taxon>
        <taxon>Panicinae</taxon>
        <taxon>Panicum</taxon>
        <taxon>Panicum sect. Panicum</taxon>
    </lineage>
</organism>
<dbReference type="Gramene" id="PVH61816">
    <property type="protein sequence ID" value="PVH61816"/>
    <property type="gene ID" value="PAHAL_3G128600"/>
</dbReference>
<feature type="compositionally biased region" description="Low complexity" evidence="1">
    <location>
        <begin position="35"/>
        <end position="44"/>
    </location>
</feature>
<feature type="compositionally biased region" description="Gly residues" evidence="1">
    <location>
        <begin position="52"/>
        <end position="61"/>
    </location>
</feature>
<evidence type="ECO:0000256" key="1">
    <source>
        <dbReference type="SAM" id="MobiDB-lite"/>
    </source>
</evidence>
<dbReference type="AlphaFoldDB" id="A0A2T8KI16"/>
<sequence>MRSSSAAKQQVQGPGDGRPLLQRPDPPHPPRRRAAPAAAAPQGRRGARSRRGGGGGGGGGGIDTVAAPCAGRRGPCPRTHALEEFASSSASGVGAGERARCRRGAGGRGDPRHFALVLVLIHRVLRVVAVVLVLHVVTRDRAAAALPCSWSSALLSPAGLGRREVRDDGWTPAVIRNGGSRE</sequence>
<name>A0A2T8KI16_9POAL</name>
<dbReference type="Proteomes" id="UP000243499">
    <property type="component" value="Chromosome 3"/>
</dbReference>
<accession>A0A2T8KI16</accession>
<evidence type="ECO:0000313" key="2">
    <source>
        <dbReference type="EMBL" id="PVH61816.1"/>
    </source>
</evidence>
<gene>
    <name evidence="2" type="ORF">PAHAL_3G128600</name>
</gene>
<feature type="compositionally biased region" description="Polar residues" evidence="1">
    <location>
        <begin position="1"/>
        <end position="12"/>
    </location>
</feature>
<reference evidence="2" key="1">
    <citation type="submission" date="2018-04" db="EMBL/GenBank/DDBJ databases">
        <title>WGS assembly of Panicum hallii.</title>
        <authorList>
            <person name="Lovell J."/>
            <person name="Jenkins J."/>
            <person name="Lowry D."/>
            <person name="Mamidi S."/>
            <person name="Sreedasyam A."/>
            <person name="Weng X."/>
            <person name="Barry K."/>
            <person name="Bonette J."/>
            <person name="Campitelli B."/>
            <person name="Daum C."/>
            <person name="Gordon S."/>
            <person name="Gould B."/>
            <person name="Lipzen A."/>
            <person name="Macqueen A."/>
            <person name="Palacio-Mejia J."/>
            <person name="Plott C."/>
            <person name="Shakirov E."/>
            <person name="Shu S."/>
            <person name="Yoshinaga Y."/>
            <person name="Zane M."/>
            <person name="Rokhsar D."/>
            <person name="Grimwood J."/>
            <person name="Schmutz J."/>
            <person name="Juenger T."/>
        </authorList>
    </citation>
    <scope>NUCLEOTIDE SEQUENCE [LARGE SCALE GENOMIC DNA]</scope>
    <source>
        <strain evidence="2">FIL2</strain>
    </source>
</reference>
<proteinExistence type="predicted"/>
<feature type="region of interest" description="Disordered" evidence="1">
    <location>
        <begin position="1"/>
        <end position="61"/>
    </location>
</feature>
<dbReference type="EMBL" id="CM008048">
    <property type="protein sequence ID" value="PVH61816.1"/>
    <property type="molecule type" value="Genomic_DNA"/>
</dbReference>
<protein>
    <submittedName>
        <fullName evidence="2">Uncharacterized protein</fullName>
    </submittedName>
</protein>